<proteinExistence type="inferred from homology"/>
<evidence type="ECO:0000313" key="11">
    <source>
        <dbReference type="Proteomes" id="UP000034160"/>
    </source>
</evidence>
<organism evidence="10 11">
    <name type="scientific">Candidatus Amesbacteria bacterium GW2011_GWA2_42_12</name>
    <dbReference type="NCBI Taxonomy" id="1618356"/>
    <lineage>
        <taxon>Bacteria</taxon>
        <taxon>Candidatus Amesiibacteriota</taxon>
    </lineage>
</organism>
<sequence length="510" mass="57942">MDNKIIAYFCTEYALDPNLPIYAGGLGILAGDYMREANDQKISVVGVGLFYNYENYDKLELVLDKSGKPLNINVPIQDKQIKVQVFKYLVGSIPIYLLNTNVLENDSDDQLITNKIYVGDKETRLKQEMILGIGGQRVLEALDIHPAIYHLNEGHSAFLALELIRHEIQAKQVSFDEAIILAQKKMVFTNHTLVTAGREIFSDELITLQLGGYVQELGVPISEVVKLGQVKESSVFSMTNFSLAVTGKVNAVSKLHALKAVSIWPDYPMLPITNGIHIKTWDKVGDIKNHQMCKQELLDYIYEQTGVKWETNQLLLGWARRFVEYKRPLAILDDLEKFIGIARNNECPVKIVFSGETHENDKQGKELVQKVKDLIKNEIGDLAVYLPKYNMMNAQKLVAGCDVWLNTPIVGFEACGTSGMKAALNGTLPCSTQDGWIDEAELYKVGWIIDSDHITRNILDILEHNIVPMYYQNQPQWQEHMENARNMVINQFSTTRMLKEYFEKLYPNIF</sequence>
<evidence type="ECO:0000256" key="7">
    <source>
        <dbReference type="ARBA" id="ARBA00022898"/>
    </source>
</evidence>
<comment type="catalytic activity">
    <reaction evidence="1">
        <text>[(1-&gt;4)-alpha-D-glucosyl](n) + phosphate = [(1-&gt;4)-alpha-D-glucosyl](n-1) + alpha-D-glucose 1-phosphate</text>
        <dbReference type="Rhea" id="RHEA:41732"/>
        <dbReference type="Rhea" id="RHEA-COMP:9584"/>
        <dbReference type="Rhea" id="RHEA-COMP:9586"/>
        <dbReference type="ChEBI" id="CHEBI:15444"/>
        <dbReference type="ChEBI" id="CHEBI:43474"/>
        <dbReference type="ChEBI" id="CHEBI:58601"/>
        <dbReference type="EC" id="2.4.1.1"/>
    </reaction>
</comment>
<dbReference type="PANTHER" id="PTHR42655">
    <property type="entry name" value="GLYCOGEN PHOSPHORYLASE"/>
    <property type="match status" value="1"/>
</dbReference>
<dbReference type="AlphaFoldDB" id="A0A0G1B4V1"/>
<comment type="cofactor">
    <cofactor evidence="2">
        <name>pyridoxal 5'-phosphate</name>
        <dbReference type="ChEBI" id="CHEBI:597326"/>
    </cofactor>
</comment>
<dbReference type="PROSITE" id="PS00102">
    <property type="entry name" value="PHOSPHORYLASE"/>
    <property type="match status" value="1"/>
</dbReference>
<dbReference type="GO" id="GO:0008184">
    <property type="term" value="F:glycogen phosphorylase activity"/>
    <property type="evidence" value="ECO:0007669"/>
    <property type="project" value="InterPro"/>
</dbReference>
<comment type="similarity">
    <text evidence="3">Belongs to the glycogen phosphorylase family.</text>
</comment>
<dbReference type="STRING" id="1618356.UU93_C0006G0047"/>
<dbReference type="InterPro" id="IPR035090">
    <property type="entry name" value="Pyridoxal_P_attach_site"/>
</dbReference>
<dbReference type="EC" id="2.4.1.1" evidence="4"/>
<evidence type="ECO:0000313" key="10">
    <source>
        <dbReference type="EMBL" id="KKS32568.1"/>
    </source>
</evidence>
<keyword evidence="8" id="KW-0119">Carbohydrate metabolism</keyword>
<reference evidence="10 11" key="1">
    <citation type="journal article" date="2015" name="Nature">
        <title>rRNA introns, odd ribosomes, and small enigmatic genomes across a large radiation of phyla.</title>
        <authorList>
            <person name="Brown C.T."/>
            <person name="Hug L.A."/>
            <person name="Thomas B.C."/>
            <person name="Sharon I."/>
            <person name="Castelle C.J."/>
            <person name="Singh A."/>
            <person name="Wilkins M.J."/>
            <person name="Williams K.H."/>
            <person name="Banfield J.F."/>
        </authorList>
    </citation>
    <scope>NUCLEOTIDE SEQUENCE [LARGE SCALE GENOMIC DNA]</scope>
</reference>
<comment type="function">
    <text evidence="9">Phosphorylase is an important allosteric enzyme in carbohydrate metabolism. Enzymes from different sources differ in their regulatory mechanisms and in their natural substrates. However, all known phosphorylases share catalytic and structural properties.</text>
</comment>
<evidence type="ECO:0000256" key="6">
    <source>
        <dbReference type="ARBA" id="ARBA00022679"/>
    </source>
</evidence>
<dbReference type="SUPFAM" id="SSF53756">
    <property type="entry name" value="UDP-Glycosyltransferase/glycogen phosphorylase"/>
    <property type="match status" value="1"/>
</dbReference>
<evidence type="ECO:0000256" key="4">
    <source>
        <dbReference type="ARBA" id="ARBA00012591"/>
    </source>
</evidence>
<name>A0A0G1B4V1_9BACT</name>
<comment type="caution">
    <text evidence="10">The sequence shown here is derived from an EMBL/GenBank/DDBJ whole genome shotgun (WGS) entry which is preliminary data.</text>
</comment>
<gene>
    <name evidence="10" type="ORF">UU93_C0006G0047</name>
</gene>
<keyword evidence="6" id="KW-0808">Transferase</keyword>
<evidence type="ECO:0000256" key="9">
    <source>
        <dbReference type="ARBA" id="ARBA00025174"/>
    </source>
</evidence>
<protein>
    <recommendedName>
        <fullName evidence="4">glycogen phosphorylase</fullName>
        <ecNumber evidence="4">2.4.1.1</ecNumber>
    </recommendedName>
</protein>
<evidence type="ECO:0000256" key="3">
    <source>
        <dbReference type="ARBA" id="ARBA00006047"/>
    </source>
</evidence>
<evidence type="ECO:0000256" key="5">
    <source>
        <dbReference type="ARBA" id="ARBA00022676"/>
    </source>
</evidence>
<dbReference type="PANTHER" id="PTHR42655:SF1">
    <property type="entry name" value="GLYCOGEN PHOSPHORYLASE"/>
    <property type="match status" value="1"/>
</dbReference>
<dbReference type="NCBIfam" id="TIGR02094">
    <property type="entry name" value="more_P_ylases"/>
    <property type="match status" value="2"/>
</dbReference>
<evidence type="ECO:0000256" key="1">
    <source>
        <dbReference type="ARBA" id="ARBA00001275"/>
    </source>
</evidence>
<keyword evidence="7" id="KW-0663">Pyridoxal phosphate</keyword>
<dbReference type="Gene3D" id="3.40.50.2000">
    <property type="entry name" value="Glycogen Phosphorylase B"/>
    <property type="match status" value="3"/>
</dbReference>
<dbReference type="GO" id="GO:0030170">
    <property type="term" value="F:pyridoxal phosphate binding"/>
    <property type="evidence" value="ECO:0007669"/>
    <property type="project" value="InterPro"/>
</dbReference>
<keyword evidence="5" id="KW-0328">Glycosyltransferase</keyword>
<dbReference type="Pfam" id="PF00343">
    <property type="entry name" value="Phosphorylase"/>
    <property type="match status" value="1"/>
</dbReference>
<evidence type="ECO:0000256" key="8">
    <source>
        <dbReference type="ARBA" id="ARBA00023277"/>
    </source>
</evidence>
<dbReference type="EMBL" id="LCCN01000006">
    <property type="protein sequence ID" value="KKS32568.1"/>
    <property type="molecule type" value="Genomic_DNA"/>
</dbReference>
<dbReference type="InterPro" id="IPR011834">
    <property type="entry name" value="Agluc_phsphrylas"/>
</dbReference>
<dbReference type="Proteomes" id="UP000034160">
    <property type="component" value="Unassembled WGS sequence"/>
</dbReference>
<accession>A0A0G1B4V1</accession>
<dbReference type="InterPro" id="IPR052182">
    <property type="entry name" value="Glycogen/Maltodextrin_Phosph"/>
</dbReference>
<dbReference type="InterPro" id="IPR000811">
    <property type="entry name" value="Glyco_trans_35"/>
</dbReference>
<dbReference type="GO" id="GO:0005975">
    <property type="term" value="P:carbohydrate metabolic process"/>
    <property type="evidence" value="ECO:0007669"/>
    <property type="project" value="InterPro"/>
</dbReference>
<evidence type="ECO:0000256" key="2">
    <source>
        <dbReference type="ARBA" id="ARBA00001933"/>
    </source>
</evidence>
<dbReference type="PATRIC" id="fig|1618356.3.peg.406"/>